<sequence length="131" mass="14973">MPAKWSSPCREPLCEQQLADWRVLETYRGERHFIGTLLGDCRCRVTPGIVRFNAATRTGITAHGNAFTLTGKPGPRYLTVEVVAIYTAFDPYLRETVDVTEEYVRFLQRGTLRAYQHSGLGHVRSYTENYE</sequence>
<gene>
    <name evidence="1" type="ORF">LMG26411_08084</name>
</gene>
<keyword evidence="2" id="KW-1185">Reference proteome</keyword>
<reference evidence="1 2" key="1">
    <citation type="submission" date="2021-03" db="EMBL/GenBank/DDBJ databases">
        <authorList>
            <person name="Peeters C."/>
        </authorList>
    </citation>
    <scope>NUCLEOTIDE SEQUENCE [LARGE SCALE GENOMIC DNA]</scope>
    <source>
        <strain evidence="1 2">LMG 26411</strain>
    </source>
</reference>
<organism evidence="1 2">
    <name type="scientific">Cupriavidus numazuensis</name>
    <dbReference type="NCBI Taxonomy" id="221992"/>
    <lineage>
        <taxon>Bacteria</taxon>
        <taxon>Pseudomonadati</taxon>
        <taxon>Pseudomonadota</taxon>
        <taxon>Betaproteobacteria</taxon>
        <taxon>Burkholderiales</taxon>
        <taxon>Burkholderiaceae</taxon>
        <taxon>Cupriavidus</taxon>
    </lineage>
</organism>
<dbReference type="Proteomes" id="UP000672657">
    <property type="component" value="Unassembled WGS sequence"/>
</dbReference>
<protein>
    <submittedName>
        <fullName evidence="1">Uncharacterized protein</fullName>
    </submittedName>
</protein>
<dbReference type="EMBL" id="CAJPVI010000116">
    <property type="protein sequence ID" value="CAG2161229.1"/>
    <property type="molecule type" value="Genomic_DNA"/>
</dbReference>
<comment type="caution">
    <text evidence="1">The sequence shown here is derived from an EMBL/GenBank/DDBJ whole genome shotgun (WGS) entry which is preliminary data.</text>
</comment>
<name>A0ABM8TWM1_9BURK</name>
<evidence type="ECO:0000313" key="1">
    <source>
        <dbReference type="EMBL" id="CAG2161229.1"/>
    </source>
</evidence>
<evidence type="ECO:0000313" key="2">
    <source>
        <dbReference type="Proteomes" id="UP000672657"/>
    </source>
</evidence>
<accession>A0ABM8TWM1</accession>
<proteinExistence type="predicted"/>